<dbReference type="EC" id="2.7.13.3" evidence="2"/>
<dbReference type="InterPro" id="IPR036890">
    <property type="entry name" value="HATPase_C_sf"/>
</dbReference>
<dbReference type="PANTHER" id="PTHR24421">
    <property type="entry name" value="NITRATE/NITRITE SENSOR PROTEIN NARX-RELATED"/>
    <property type="match status" value="1"/>
</dbReference>
<dbReference type="Gene3D" id="1.20.5.1930">
    <property type="match status" value="1"/>
</dbReference>
<dbReference type="InterPro" id="IPR003594">
    <property type="entry name" value="HATPase_dom"/>
</dbReference>
<feature type="region of interest" description="Disordered" evidence="9">
    <location>
        <begin position="338"/>
        <end position="397"/>
    </location>
</feature>
<evidence type="ECO:0000256" key="8">
    <source>
        <dbReference type="ARBA" id="ARBA00023012"/>
    </source>
</evidence>
<dbReference type="GO" id="GO:0000155">
    <property type="term" value="F:phosphorelay sensor kinase activity"/>
    <property type="evidence" value="ECO:0007669"/>
    <property type="project" value="InterPro"/>
</dbReference>
<feature type="transmembrane region" description="Helical" evidence="10">
    <location>
        <begin position="77"/>
        <end position="104"/>
    </location>
</feature>
<evidence type="ECO:0000256" key="9">
    <source>
        <dbReference type="SAM" id="MobiDB-lite"/>
    </source>
</evidence>
<feature type="transmembrane region" description="Helical" evidence="10">
    <location>
        <begin position="46"/>
        <end position="65"/>
    </location>
</feature>
<organism evidence="12 13">
    <name type="scientific">Auraticoccus cholistanensis</name>
    <dbReference type="NCBI Taxonomy" id="2656650"/>
    <lineage>
        <taxon>Bacteria</taxon>
        <taxon>Bacillati</taxon>
        <taxon>Actinomycetota</taxon>
        <taxon>Actinomycetes</taxon>
        <taxon>Propionibacteriales</taxon>
        <taxon>Propionibacteriaceae</taxon>
        <taxon>Auraticoccus</taxon>
    </lineage>
</organism>
<feature type="domain" description="Histidine kinase" evidence="11">
    <location>
        <begin position="304"/>
        <end position="406"/>
    </location>
</feature>
<dbReference type="InterPro" id="IPR055558">
    <property type="entry name" value="DUF7134"/>
</dbReference>
<dbReference type="RefSeq" id="WP_156607001.1">
    <property type="nucleotide sequence ID" value="NZ_WPCU01000001.1"/>
</dbReference>
<evidence type="ECO:0000256" key="5">
    <source>
        <dbReference type="ARBA" id="ARBA00022741"/>
    </source>
</evidence>
<dbReference type="InterPro" id="IPR050482">
    <property type="entry name" value="Sensor_HK_TwoCompSys"/>
</dbReference>
<evidence type="ECO:0000259" key="11">
    <source>
        <dbReference type="PROSITE" id="PS50109"/>
    </source>
</evidence>
<sequence>MSTQVMTTDETGRTSGSPGAAARSPVLVDALVALAVLAYNLPVQGLAGPVWTLLLPLGLCLPYVLRRRHPRAVLATMLLVAVVQQLAGVELLVADVMLLLAVYGVARRELWPWSLPAAGLVAGWVLWAVAPRLEEYYLSVLDLVLLVVVVAAAWLAGTLVRTRAQYVESLRLRAEQLERARAVDAEMAAAAERTRIARELHDVVSHGLSAIGLLAEGAALQVDQDPDRARAAMLRVRDTSRDAMQEMRSMLSVLRDAGTDGPSPLPGLDQLPELVERAAGLGLPVRLTVEGERPPLRSSLQLVVYRVVQEALTNVGKHAGERLGRVDVSLRYGEDELSVTVTDDGPGPSTPGAGAARPDDPPGGGAGEGQGLVGMRERVTAHGGTLSTGPGPDGGFCVRATLPVRSGG</sequence>
<dbReference type="GO" id="GO:0016020">
    <property type="term" value="C:membrane"/>
    <property type="evidence" value="ECO:0007669"/>
    <property type="project" value="InterPro"/>
</dbReference>
<reference evidence="12 13" key="1">
    <citation type="submission" date="2019-12" db="EMBL/GenBank/DDBJ databases">
        <title>Auraticoccus cholistani sp. nov., an actinomycete isolated from soil of Cholistan desert.</title>
        <authorList>
            <person name="Cheema M.T."/>
        </authorList>
    </citation>
    <scope>NUCLEOTIDE SEQUENCE [LARGE SCALE GENOMIC DNA]</scope>
    <source>
        <strain evidence="12 13">F435</strain>
    </source>
</reference>
<accession>A0A6A9UPQ9</accession>
<feature type="compositionally biased region" description="Polar residues" evidence="9">
    <location>
        <begin position="1"/>
        <end position="17"/>
    </location>
</feature>
<dbReference type="Gene3D" id="3.30.565.10">
    <property type="entry name" value="Histidine kinase-like ATPase, C-terminal domain"/>
    <property type="match status" value="1"/>
</dbReference>
<comment type="catalytic activity">
    <reaction evidence="1">
        <text>ATP + protein L-histidine = ADP + protein N-phospho-L-histidine.</text>
        <dbReference type="EC" id="2.7.13.3"/>
    </reaction>
</comment>
<evidence type="ECO:0000313" key="13">
    <source>
        <dbReference type="Proteomes" id="UP000435304"/>
    </source>
</evidence>
<dbReference type="GO" id="GO:0046983">
    <property type="term" value="F:protein dimerization activity"/>
    <property type="evidence" value="ECO:0007669"/>
    <property type="project" value="InterPro"/>
</dbReference>
<dbReference type="Pfam" id="PF02518">
    <property type="entry name" value="HATPase_c"/>
    <property type="match status" value="1"/>
</dbReference>
<evidence type="ECO:0000256" key="4">
    <source>
        <dbReference type="ARBA" id="ARBA00022679"/>
    </source>
</evidence>
<keyword evidence="6 12" id="KW-0418">Kinase</keyword>
<name>A0A6A9UPQ9_9ACTN</name>
<keyword evidence="4" id="KW-0808">Transferase</keyword>
<evidence type="ECO:0000256" key="2">
    <source>
        <dbReference type="ARBA" id="ARBA00012438"/>
    </source>
</evidence>
<dbReference type="GO" id="GO:0005524">
    <property type="term" value="F:ATP binding"/>
    <property type="evidence" value="ECO:0007669"/>
    <property type="project" value="UniProtKB-KW"/>
</dbReference>
<gene>
    <name evidence="12" type="ORF">GC722_00530</name>
</gene>
<dbReference type="Proteomes" id="UP000435304">
    <property type="component" value="Unassembled WGS sequence"/>
</dbReference>
<keyword evidence="10" id="KW-0812">Transmembrane</keyword>
<dbReference type="Pfam" id="PF07730">
    <property type="entry name" value="HisKA_3"/>
    <property type="match status" value="1"/>
</dbReference>
<dbReference type="AlphaFoldDB" id="A0A6A9UPQ9"/>
<dbReference type="CDD" id="cd16917">
    <property type="entry name" value="HATPase_UhpB-NarQ-NarX-like"/>
    <property type="match status" value="1"/>
</dbReference>
<dbReference type="Pfam" id="PF23539">
    <property type="entry name" value="DUF7134"/>
    <property type="match status" value="1"/>
</dbReference>
<keyword evidence="5" id="KW-0547">Nucleotide-binding</keyword>
<feature type="transmembrane region" description="Helical" evidence="10">
    <location>
        <begin position="110"/>
        <end position="129"/>
    </location>
</feature>
<feature type="compositionally biased region" description="Low complexity" evidence="9">
    <location>
        <begin position="345"/>
        <end position="356"/>
    </location>
</feature>
<keyword evidence="10" id="KW-0472">Membrane</keyword>
<protein>
    <recommendedName>
        <fullName evidence="2">histidine kinase</fullName>
        <ecNumber evidence="2">2.7.13.3</ecNumber>
    </recommendedName>
</protein>
<evidence type="ECO:0000256" key="7">
    <source>
        <dbReference type="ARBA" id="ARBA00022840"/>
    </source>
</evidence>
<feature type="transmembrane region" description="Helical" evidence="10">
    <location>
        <begin position="20"/>
        <end position="40"/>
    </location>
</feature>
<proteinExistence type="predicted"/>
<evidence type="ECO:0000256" key="1">
    <source>
        <dbReference type="ARBA" id="ARBA00000085"/>
    </source>
</evidence>
<feature type="compositionally biased region" description="Gly residues" evidence="9">
    <location>
        <begin position="362"/>
        <end position="372"/>
    </location>
</feature>
<dbReference type="InterPro" id="IPR005467">
    <property type="entry name" value="His_kinase_dom"/>
</dbReference>
<keyword evidence="13" id="KW-1185">Reference proteome</keyword>
<dbReference type="InterPro" id="IPR011712">
    <property type="entry name" value="Sig_transdc_His_kin_sub3_dim/P"/>
</dbReference>
<dbReference type="PANTHER" id="PTHR24421:SF10">
    <property type="entry name" value="NITRATE_NITRITE SENSOR PROTEIN NARQ"/>
    <property type="match status" value="1"/>
</dbReference>
<evidence type="ECO:0000256" key="6">
    <source>
        <dbReference type="ARBA" id="ARBA00022777"/>
    </source>
</evidence>
<evidence type="ECO:0000256" key="10">
    <source>
        <dbReference type="SAM" id="Phobius"/>
    </source>
</evidence>
<keyword evidence="3" id="KW-0597">Phosphoprotein</keyword>
<keyword evidence="8" id="KW-0902">Two-component regulatory system</keyword>
<dbReference type="SUPFAM" id="SSF55874">
    <property type="entry name" value="ATPase domain of HSP90 chaperone/DNA topoisomerase II/histidine kinase"/>
    <property type="match status" value="1"/>
</dbReference>
<comment type="caution">
    <text evidence="12">The sequence shown here is derived from an EMBL/GenBank/DDBJ whole genome shotgun (WGS) entry which is preliminary data.</text>
</comment>
<dbReference type="EMBL" id="WPCU01000001">
    <property type="protein sequence ID" value="MVA74528.1"/>
    <property type="molecule type" value="Genomic_DNA"/>
</dbReference>
<keyword evidence="7" id="KW-0067">ATP-binding</keyword>
<feature type="transmembrane region" description="Helical" evidence="10">
    <location>
        <begin position="136"/>
        <end position="156"/>
    </location>
</feature>
<evidence type="ECO:0000313" key="12">
    <source>
        <dbReference type="EMBL" id="MVA74528.1"/>
    </source>
</evidence>
<dbReference type="PROSITE" id="PS50109">
    <property type="entry name" value="HIS_KIN"/>
    <property type="match status" value="1"/>
</dbReference>
<keyword evidence="10" id="KW-1133">Transmembrane helix</keyword>
<feature type="region of interest" description="Disordered" evidence="9">
    <location>
        <begin position="1"/>
        <end position="21"/>
    </location>
</feature>
<evidence type="ECO:0000256" key="3">
    <source>
        <dbReference type="ARBA" id="ARBA00022553"/>
    </source>
</evidence>
<dbReference type="SMART" id="SM00387">
    <property type="entry name" value="HATPase_c"/>
    <property type="match status" value="1"/>
</dbReference>